<dbReference type="EMBL" id="RCMG01000036">
    <property type="protein sequence ID" value="KAG2866664.1"/>
    <property type="molecule type" value="Genomic_DNA"/>
</dbReference>
<evidence type="ECO:0000256" key="1">
    <source>
        <dbReference type="SAM" id="MobiDB-lite"/>
    </source>
</evidence>
<evidence type="ECO:0000313" key="2">
    <source>
        <dbReference type="EMBL" id="KAG2866664.1"/>
    </source>
</evidence>
<dbReference type="EMBL" id="RCMV01000013">
    <property type="protein sequence ID" value="KAG3228607.1"/>
    <property type="molecule type" value="Genomic_DNA"/>
</dbReference>
<dbReference type="Proteomes" id="UP000735874">
    <property type="component" value="Unassembled WGS sequence"/>
</dbReference>
<protein>
    <submittedName>
        <fullName evidence="2">Uncharacterized protein</fullName>
    </submittedName>
</protein>
<accession>A0A8T1LSH9</accession>
<feature type="region of interest" description="Disordered" evidence="1">
    <location>
        <begin position="35"/>
        <end position="67"/>
    </location>
</feature>
<sequence>MHYLDKCDLAAIPAKKKARRKVSASAARRFVATEAAKSNTTATAAARTASSPAESSQRRPLRLPATVSSPPLCLENASSVMPGYIETDAHPRYLLQLHPGRIFWQ</sequence>
<name>A0A8T1LSH9_9STRA</name>
<feature type="compositionally biased region" description="Low complexity" evidence="1">
    <location>
        <begin position="35"/>
        <end position="55"/>
    </location>
</feature>
<dbReference type="Proteomes" id="UP000736787">
    <property type="component" value="Unassembled WGS sequence"/>
</dbReference>
<evidence type="ECO:0000313" key="3">
    <source>
        <dbReference type="EMBL" id="KAG2952645.1"/>
    </source>
</evidence>
<dbReference type="Proteomes" id="UP000760860">
    <property type="component" value="Unassembled WGS sequence"/>
</dbReference>
<reference evidence="2" key="1">
    <citation type="submission" date="2018-10" db="EMBL/GenBank/DDBJ databases">
        <title>Effector identification in a new, highly contiguous assembly of the strawberry crown rot pathogen Phytophthora cactorum.</title>
        <authorList>
            <person name="Armitage A.D."/>
            <person name="Nellist C.F."/>
            <person name="Bates H."/>
            <person name="Vickerstaff R.J."/>
            <person name="Harrison R.J."/>
        </authorList>
    </citation>
    <scope>NUCLEOTIDE SEQUENCE</scope>
    <source>
        <strain evidence="2">15-7</strain>
        <strain evidence="3">4040</strain>
        <strain evidence="4">P421</strain>
    </source>
</reference>
<organism evidence="2 5">
    <name type="scientific">Phytophthora cactorum</name>
    <dbReference type="NCBI Taxonomy" id="29920"/>
    <lineage>
        <taxon>Eukaryota</taxon>
        <taxon>Sar</taxon>
        <taxon>Stramenopiles</taxon>
        <taxon>Oomycota</taxon>
        <taxon>Peronosporomycetes</taxon>
        <taxon>Peronosporales</taxon>
        <taxon>Peronosporaceae</taxon>
        <taxon>Phytophthora</taxon>
    </lineage>
</organism>
<dbReference type="EMBL" id="RCMK01000035">
    <property type="protein sequence ID" value="KAG2952645.1"/>
    <property type="molecule type" value="Genomic_DNA"/>
</dbReference>
<evidence type="ECO:0000313" key="5">
    <source>
        <dbReference type="Proteomes" id="UP000735874"/>
    </source>
</evidence>
<evidence type="ECO:0000313" key="4">
    <source>
        <dbReference type="EMBL" id="KAG3228607.1"/>
    </source>
</evidence>
<proteinExistence type="predicted"/>
<gene>
    <name evidence="2" type="ORF">PC113_g2650</name>
    <name evidence="3" type="ORF">PC117_g2683</name>
    <name evidence="4" type="ORF">PC129_g852</name>
</gene>
<comment type="caution">
    <text evidence="2">The sequence shown here is derived from an EMBL/GenBank/DDBJ whole genome shotgun (WGS) entry which is preliminary data.</text>
</comment>
<dbReference type="AlphaFoldDB" id="A0A8T1LSH9"/>